<proteinExistence type="predicted"/>
<evidence type="ECO:0000313" key="3">
    <source>
        <dbReference type="Proteomes" id="UP000185669"/>
    </source>
</evidence>
<evidence type="ECO:0000313" key="2">
    <source>
        <dbReference type="EMBL" id="SIQ31440.1"/>
    </source>
</evidence>
<dbReference type="NCBIfam" id="NF038234">
    <property type="entry name" value="retron_eff_Eco8"/>
    <property type="match status" value="1"/>
</dbReference>
<sequence>MKCKYNSNSIRKFLSNIEGDLLPISRIKIKNCISLKDIEINLKNSNCLLGENGTGKSNLLKTIYYYYKKLTDEKVDFTIRDKENSYNQYSEIKVTYDLSNFKNILLNNFFRNEFSYSHSYLNKISKFINQNATDNKITVVMKKYKKEYPTWNYSYEERKMLQKLFPVYFLHCKNINEKKWMELWSMINDLNKISMDSKNKINSTLETMLNEDEINKQFQFIREEFKKSNISVEEFNIKEVFNHLYQLYLGGRKFNIDDRELDFSSEGITSYNYMTFFLSLAKRISDKKLKEPLLIFDEPELNLHPYYIDQLNYKMVDVCNEKLRLVLATHSPRVIKNIIRSEIDYNLYHFNFENKYSDMKRMKPILKNTKSYHKITVTEASFYFSKAIVFLEGVTERELFTNKNILELFPKLRKVNFYHNLSDYSAARVLSPRERGYKTPHLFLVDLDKILNYSYKNKRFSKSKSDKFVNPLTNVNIIKKEKFLYGKKRKEFLTLRNQIDNELNKDYNFDLKWGKGANNYLNLKNLIKDYCMRYNVIVAMNTLEDIIINQENISFFKGWALDYKNNLNIANKFQIDDLTLFRLLFSGKLSNLQTLDNKKKQIKKVYNQSNKSVLVDYYKKINELSVNKTEWITELMDYFFEENIDKEKTLYDKKTNFKNYFPELFYIIEKIESLLVR</sequence>
<dbReference type="AlphaFoldDB" id="A0A1N6RRE2"/>
<evidence type="ECO:0000259" key="1">
    <source>
        <dbReference type="Pfam" id="PF13175"/>
    </source>
</evidence>
<dbReference type="PANTHER" id="PTHR43581:SF4">
    <property type="entry name" value="ATP_GTP PHOSPHATASE"/>
    <property type="match status" value="1"/>
</dbReference>
<reference evidence="3" key="1">
    <citation type="submission" date="2017-01" db="EMBL/GenBank/DDBJ databases">
        <authorList>
            <person name="Varghese N."/>
            <person name="Submissions S."/>
        </authorList>
    </citation>
    <scope>NUCLEOTIDE SEQUENCE [LARGE SCALE GENOMIC DNA]</scope>
    <source>
        <strain evidence="3">ATCC 700103</strain>
    </source>
</reference>
<keyword evidence="3" id="KW-1185">Reference proteome</keyword>
<dbReference type="InterPro" id="IPR027417">
    <property type="entry name" value="P-loop_NTPase"/>
</dbReference>
<organism evidence="2 3">
    <name type="scientific">Halanaerobium kushneri</name>
    <dbReference type="NCBI Taxonomy" id="56779"/>
    <lineage>
        <taxon>Bacteria</taxon>
        <taxon>Bacillati</taxon>
        <taxon>Bacillota</taxon>
        <taxon>Clostridia</taxon>
        <taxon>Halanaerobiales</taxon>
        <taxon>Halanaerobiaceae</taxon>
        <taxon>Halanaerobium</taxon>
    </lineage>
</organism>
<dbReference type="PANTHER" id="PTHR43581">
    <property type="entry name" value="ATP/GTP PHOSPHATASE"/>
    <property type="match status" value="1"/>
</dbReference>
<dbReference type="EMBL" id="FTNC01000003">
    <property type="protein sequence ID" value="SIQ31440.1"/>
    <property type="molecule type" value="Genomic_DNA"/>
</dbReference>
<dbReference type="InterPro" id="IPR051396">
    <property type="entry name" value="Bact_Antivir_Def_Nuclease"/>
</dbReference>
<gene>
    <name evidence="2" type="ORF">SAMN05421834_10384</name>
</gene>
<keyword evidence="2" id="KW-0378">Hydrolase</keyword>
<dbReference type="GO" id="GO:0004519">
    <property type="term" value="F:endonuclease activity"/>
    <property type="evidence" value="ECO:0007669"/>
    <property type="project" value="UniProtKB-KW"/>
</dbReference>
<accession>A0A1N6RRE2</accession>
<dbReference type="SUPFAM" id="SSF52540">
    <property type="entry name" value="P-loop containing nucleoside triphosphate hydrolases"/>
    <property type="match status" value="1"/>
</dbReference>
<dbReference type="Gene3D" id="3.40.50.300">
    <property type="entry name" value="P-loop containing nucleotide triphosphate hydrolases"/>
    <property type="match status" value="1"/>
</dbReference>
<dbReference type="InterPro" id="IPR041685">
    <property type="entry name" value="AAA_GajA/Old/RecF-like"/>
</dbReference>
<dbReference type="Proteomes" id="UP000185669">
    <property type="component" value="Unassembled WGS sequence"/>
</dbReference>
<keyword evidence="2" id="KW-0255">Endonuclease</keyword>
<protein>
    <submittedName>
        <fullName evidence="2">Predicted ATP-dependent endonuclease of the OLD family, contains P-loop ATPase and TOPRIM domains</fullName>
    </submittedName>
</protein>
<keyword evidence="2" id="KW-0540">Nuclease</keyword>
<feature type="domain" description="Endonuclease GajA/Old nuclease/RecF-like AAA" evidence="1">
    <location>
        <begin position="24"/>
        <end position="335"/>
    </location>
</feature>
<dbReference type="STRING" id="56779.SAMN05421834_10384"/>
<dbReference type="Pfam" id="PF13175">
    <property type="entry name" value="AAA_15"/>
    <property type="match status" value="1"/>
</dbReference>
<name>A0A1N6RRE2_9FIRM</name>
<dbReference type="OrthoDB" id="308933at2"/>